<dbReference type="GO" id="GO:0004725">
    <property type="term" value="F:protein tyrosine phosphatase activity"/>
    <property type="evidence" value="ECO:0007669"/>
    <property type="project" value="UniProtKB-EC"/>
</dbReference>
<dbReference type="EMBL" id="VMNF01000013">
    <property type="protein sequence ID" value="TXB97907.1"/>
    <property type="molecule type" value="Genomic_DNA"/>
</dbReference>
<keyword evidence="4" id="KW-0498">Mitosis</keyword>
<dbReference type="Pfam" id="PF00581">
    <property type="entry name" value="Rhodanese"/>
    <property type="match status" value="1"/>
</dbReference>
<evidence type="ECO:0000256" key="3">
    <source>
        <dbReference type="ARBA" id="ARBA00022618"/>
    </source>
</evidence>
<protein>
    <recommendedName>
        <fullName evidence="9">M-phase inducer phosphatase</fullName>
        <ecNumber evidence="2">3.1.3.48</ecNumber>
    </recommendedName>
</protein>
<organism evidence="12 13">
    <name type="scientific">Fusarium oxysporum f. sp. cubense</name>
    <dbReference type="NCBI Taxonomy" id="61366"/>
    <lineage>
        <taxon>Eukaryota</taxon>
        <taxon>Fungi</taxon>
        <taxon>Dikarya</taxon>
        <taxon>Ascomycota</taxon>
        <taxon>Pezizomycotina</taxon>
        <taxon>Sordariomycetes</taxon>
        <taxon>Hypocreomycetidae</taxon>
        <taxon>Hypocreales</taxon>
        <taxon>Nectriaceae</taxon>
        <taxon>Fusarium</taxon>
        <taxon>Fusarium oxysporum species complex</taxon>
    </lineage>
</organism>
<dbReference type="SMART" id="SM00450">
    <property type="entry name" value="RHOD"/>
    <property type="match status" value="1"/>
</dbReference>
<comment type="catalytic activity">
    <reaction evidence="8">
        <text>O-phospho-L-tyrosyl-[protein] + H2O = L-tyrosyl-[protein] + phosphate</text>
        <dbReference type="Rhea" id="RHEA:10684"/>
        <dbReference type="Rhea" id="RHEA-COMP:10136"/>
        <dbReference type="Rhea" id="RHEA-COMP:20101"/>
        <dbReference type="ChEBI" id="CHEBI:15377"/>
        <dbReference type="ChEBI" id="CHEBI:43474"/>
        <dbReference type="ChEBI" id="CHEBI:46858"/>
        <dbReference type="ChEBI" id="CHEBI:61978"/>
        <dbReference type="EC" id="3.1.3.48"/>
    </reaction>
</comment>
<dbReference type="GO" id="GO:0005737">
    <property type="term" value="C:cytoplasm"/>
    <property type="evidence" value="ECO:0007669"/>
    <property type="project" value="TreeGrafter"/>
</dbReference>
<feature type="compositionally biased region" description="Basic and acidic residues" evidence="10">
    <location>
        <begin position="232"/>
        <end position="245"/>
    </location>
</feature>
<dbReference type="PANTHER" id="PTHR10828">
    <property type="entry name" value="M-PHASE INDUCER PHOSPHATASE DUAL SPECIFICITY PHOSPHATASE CDC25"/>
    <property type="match status" value="1"/>
</dbReference>
<dbReference type="FunFam" id="3.40.250.10:FF:000021">
    <property type="entry name" value="M-phase inducer phosphatase cdc-25.2"/>
    <property type="match status" value="1"/>
</dbReference>
<evidence type="ECO:0000256" key="1">
    <source>
        <dbReference type="ARBA" id="ARBA00011065"/>
    </source>
</evidence>
<dbReference type="GO" id="GO:0005634">
    <property type="term" value="C:nucleus"/>
    <property type="evidence" value="ECO:0007669"/>
    <property type="project" value="TreeGrafter"/>
</dbReference>
<dbReference type="Gene3D" id="3.40.250.10">
    <property type="entry name" value="Rhodanese-like domain"/>
    <property type="match status" value="1"/>
</dbReference>
<evidence type="ECO:0000256" key="2">
    <source>
        <dbReference type="ARBA" id="ARBA00013064"/>
    </source>
</evidence>
<accession>A0A5C6SIT2</accession>
<feature type="region of interest" description="Disordered" evidence="10">
    <location>
        <begin position="232"/>
        <end position="251"/>
    </location>
</feature>
<evidence type="ECO:0000256" key="9">
    <source>
        <dbReference type="ARBA" id="ARBA00067190"/>
    </source>
</evidence>
<proteinExistence type="inferred from homology"/>
<dbReference type="PANTHER" id="PTHR10828:SF17">
    <property type="entry name" value="PROTEIN-TYROSINE-PHOSPHATASE"/>
    <property type="match status" value="1"/>
</dbReference>
<evidence type="ECO:0000259" key="11">
    <source>
        <dbReference type="PROSITE" id="PS50206"/>
    </source>
</evidence>
<dbReference type="EC" id="3.1.3.48" evidence="2"/>
<dbReference type="InterPro" id="IPR001763">
    <property type="entry name" value="Rhodanese-like_dom"/>
</dbReference>
<sequence>MIGKNNPGIQTLTMVEAERLDVPQKLPTIPANSSDNIWRITKETLVDCMDGRFGQYFDDMIIIDCRFRYEYNGGHIDGAISLAPRSGSLVDTNLLDDLIPAKSHQMRTVICFYCEHSKYRAPIVAACVRSKDRLYNIERYPSLTYQHIYILDGGYSSFFQSHPDRCVPQEYVRMTDSAHRKLGGDEIHLLRQVTKSPKRRRSGLYATSNSPQKLEREIIETSPIPFEDVRLENRTGEACDAEKTKGQMIAE</sequence>
<comment type="similarity">
    <text evidence="1">Belongs to the MPI phosphatase family.</text>
</comment>
<keyword evidence="3" id="KW-0132">Cell division</keyword>
<dbReference type="InterPro" id="IPR000751">
    <property type="entry name" value="MPI_Phosphatase"/>
</dbReference>
<evidence type="ECO:0000313" key="13">
    <source>
        <dbReference type="Proteomes" id="UP000321331"/>
    </source>
</evidence>
<dbReference type="GO" id="GO:0110032">
    <property type="term" value="P:positive regulation of G2/MI transition of meiotic cell cycle"/>
    <property type="evidence" value="ECO:0007669"/>
    <property type="project" value="TreeGrafter"/>
</dbReference>
<dbReference type="GO" id="GO:0000086">
    <property type="term" value="P:G2/M transition of mitotic cell cycle"/>
    <property type="evidence" value="ECO:0007669"/>
    <property type="project" value="TreeGrafter"/>
</dbReference>
<dbReference type="GO" id="GO:0010971">
    <property type="term" value="P:positive regulation of G2/M transition of mitotic cell cycle"/>
    <property type="evidence" value="ECO:0007669"/>
    <property type="project" value="TreeGrafter"/>
</dbReference>
<feature type="domain" description="Rhodanese" evidence="11">
    <location>
        <begin position="56"/>
        <end position="167"/>
    </location>
</feature>
<name>A0A5C6SIT2_FUSOC</name>
<evidence type="ECO:0000256" key="10">
    <source>
        <dbReference type="SAM" id="MobiDB-lite"/>
    </source>
</evidence>
<dbReference type="PRINTS" id="PR00716">
    <property type="entry name" value="MPIPHPHTASE"/>
</dbReference>
<evidence type="ECO:0000256" key="6">
    <source>
        <dbReference type="ARBA" id="ARBA00022912"/>
    </source>
</evidence>
<gene>
    <name evidence="12" type="ORF">FocTR4_00016957</name>
</gene>
<dbReference type="AlphaFoldDB" id="A0A5C6SIT2"/>
<dbReference type="InterPro" id="IPR036873">
    <property type="entry name" value="Rhodanese-like_dom_sf"/>
</dbReference>
<keyword evidence="6" id="KW-0904">Protein phosphatase</keyword>
<evidence type="ECO:0000256" key="4">
    <source>
        <dbReference type="ARBA" id="ARBA00022776"/>
    </source>
</evidence>
<dbReference type="Proteomes" id="UP000321331">
    <property type="component" value="Unassembled WGS sequence"/>
</dbReference>
<dbReference type="SUPFAM" id="SSF52821">
    <property type="entry name" value="Rhodanese/Cell cycle control phosphatase"/>
    <property type="match status" value="1"/>
</dbReference>
<evidence type="ECO:0000256" key="5">
    <source>
        <dbReference type="ARBA" id="ARBA00022801"/>
    </source>
</evidence>
<keyword evidence="7" id="KW-0131">Cell cycle</keyword>
<evidence type="ECO:0000313" key="12">
    <source>
        <dbReference type="EMBL" id="TXB97907.1"/>
    </source>
</evidence>
<evidence type="ECO:0000256" key="7">
    <source>
        <dbReference type="ARBA" id="ARBA00023306"/>
    </source>
</evidence>
<dbReference type="PROSITE" id="PS50206">
    <property type="entry name" value="RHODANESE_3"/>
    <property type="match status" value="1"/>
</dbReference>
<dbReference type="GO" id="GO:0051301">
    <property type="term" value="P:cell division"/>
    <property type="evidence" value="ECO:0007669"/>
    <property type="project" value="UniProtKB-KW"/>
</dbReference>
<keyword evidence="5" id="KW-0378">Hydrolase</keyword>
<comment type="caution">
    <text evidence="12">The sequence shown here is derived from an EMBL/GenBank/DDBJ whole genome shotgun (WGS) entry which is preliminary data.</text>
</comment>
<evidence type="ECO:0000256" key="8">
    <source>
        <dbReference type="ARBA" id="ARBA00051722"/>
    </source>
</evidence>
<reference evidence="12 13" key="1">
    <citation type="submission" date="2019-07" db="EMBL/GenBank/DDBJ databases">
        <title>The First High-Quality Draft Genome Sequence of the Causal Agent of the Current Panama Disease Epidemic.</title>
        <authorList>
            <person name="Warmington R.J."/>
            <person name="Kay W."/>
            <person name="Jeffries A."/>
            <person name="Bebber D."/>
            <person name="Moore K."/>
            <person name="Studholme D.J."/>
        </authorList>
    </citation>
    <scope>NUCLEOTIDE SEQUENCE [LARGE SCALE GENOMIC DNA]</scope>
    <source>
        <strain evidence="12 13">TR4</strain>
    </source>
</reference>